<protein>
    <submittedName>
        <fullName evidence="2">Uncharacterized protein</fullName>
    </submittedName>
</protein>
<reference evidence="2 3" key="1">
    <citation type="submission" date="2024-10" db="EMBL/GenBank/DDBJ databases">
        <title>The Natural Products Discovery Center: Release of the First 8490 Sequenced Strains for Exploring Actinobacteria Biosynthetic Diversity.</title>
        <authorList>
            <person name="Kalkreuter E."/>
            <person name="Kautsar S.A."/>
            <person name="Yang D."/>
            <person name="Bader C.D."/>
            <person name="Teijaro C.N."/>
            <person name="Fluegel L."/>
            <person name="Davis C.M."/>
            <person name="Simpson J.R."/>
            <person name="Lauterbach L."/>
            <person name="Steele A.D."/>
            <person name="Gui C."/>
            <person name="Meng S."/>
            <person name="Li G."/>
            <person name="Viehrig K."/>
            <person name="Ye F."/>
            <person name="Su P."/>
            <person name="Kiefer A.F."/>
            <person name="Nichols A."/>
            <person name="Cepeda A.J."/>
            <person name="Yan W."/>
            <person name="Fan B."/>
            <person name="Jiang Y."/>
            <person name="Adhikari A."/>
            <person name="Zheng C.-J."/>
            <person name="Schuster L."/>
            <person name="Cowan T.M."/>
            <person name="Smanski M.J."/>
            <person name="Chevrette M.G."/>
            <person name="De Carvalho L.P.S."/>
            <person name="Shen B."/>
        </authorList>
    </citation>
    <scope>NUCLEOTIDE SEQUENCE [LARGE SCALE GENOMIC DNA]</scope>
    <source>
        <strain evidence="2 3">NPDC020327</strain>
    </source>
</reference>
<comment type="caution">
    <text evidence="2">The sequence shown here is derived from an EMBL/GenBank/DDBJ whole genome shotgun (WGS) entry which is preliminary data.</text>
</comment>
<feature type="region of interest" description="Disordered" evidence="1">
    <location>
        <begin position="40"/>
        <end position="92"/>
    </location>
</feature>
<evidence type="ECO:0000313" key="3">
    <source>
        <dbReference type="Proteomes" id="UP001611548"/>
    </source>
</evidence>
<sequence>MPSDQQRHRHGTAAQFAVVRGAAGGDGLPEGVATARHRRAQLGQGEEHDVVRPGEQPPRVQFGTDEKQPAPTVAQRVQPGELARLAQPGQLA</sequence>
<gene>
    <name evidence="2" type="ORF">ACH429_14825</name>
</gene>
<keyword evidence="3" id="KW-1185">Reference proteome</keyword>
<dbReference type="RefSeq" id="WP_205627755.1">
    <property type="nucleotide sequence ID" value="NZ_JBIRWE010000005.1"/>
</dbReference>
<accession>A0ABW7UUH4</accession>
<dbReference type="Proteomes" id="UP001611548">
    <property type="component" value="Unassembled WGS sequence"/>
</dbReference>
<name>A0ABW7UUH4_9ACTN</name>
<proteinExistence type="predicted"/>
<dbReference type="EMBL" id="JBIRWE010000005">
    <property type="protein sequence ID" value="MFI1965361.1"/>
    <property type="molecule type" value="Genomic_DNA"/>
</dbReference>
<organism evidence="2 3">
    <name type="scientific">Streptomyces pathocidini</name>
    <dbReference type="NCBI Taxonomy" id="1650571"/>
    <lineage>
        <taxon>Bacteria</taxon>
        <taxon>Bacillati</taxon>
        <taxon>Actinomycetota</taxon>
        <taxon>Actinomycetes</taxon>
        <taxon>Kitasatosporales</taxon>
        <taxon>Streptomycetaceae</taxon>
        <taxon>Streptomyces</taxon>
    </lineage>
</organism>
<evidence type="ECO:0000256" key="1">
    <source>
        <dbReference type="SAM" id="MobiDB-lite"/>
    </source>
</evidence>
<evidence type="ECO:0000313" key="2">
    <source>
        <dbReference type="EMBL" id="MFI1965361.1"/>
    </source>
</evidence>